<sequence>MLSLTELKNRCPNLADVDDALCAAYEDISRRYDGLGVHMDDNADLMFSNHVMCLLKRIETGEYVPAMDEELFAELSDRAREMASDLMADAFSKAGQEPDKTEVLMLATHLDVAMAKEKEGLEQ</sequence>
<protein>
    <submittedName>
        <fullName evidence="2">PRD domain-containing protein</fullName>
    </submittedName>
</protein>
<dbReference type="Pfam" id="PF00874">
    <property type="entry name" value="PRD"/>
    <property type="match status" value="1"/>
</dbReference>
<dbReference type="Proteomes" id="UP001168505">
    <property type="component" value="Unassembled WGS sequence"/>
</dbReference>
<comment type="caution">
    <text evidence="2">The sequence shown here is derived from an EMBL/GenBank/DDBJ whole genome shotgun (WGS) entry which is preliminary data.</text>
</comment>
<evidence type="ECO:0000259" key="1">
    <source>
        <dbReference type="Pfam" id="PF00874"/>
    </source>
</evidence>
<dbReference type="InterPro" id="IPR036634">
    <property type="entry name" value="PRD_sf"/>
</dbReference>
<reference evidence="2" key="1">
    <citation type="submission" date="2023-06" db="EMBL/GenBank/DDBJ databases">
        <authorList>
            <person name="Zeman M."/>
            <person name="Kubasova T."/>
            <person name="Jahodarova E."/>
            <person name="Nykrynova M."/>
            <person name="Rychlik I."/>
        </authorList>
    </citation>
    <scope>NUCLEOTIDE SEQUENCE</scope>
    <source>
        <strain evidence="2">15_COKtk</strain>
    </source>
</reference>
<dbReference type="AlphaFoldDB" id="A0AAW7JWY0"/>
<dbReference type="InterPro" id="IPR011608">
    <property type="entry name" value="PRD"/>
</dbReference>
<feature type="domain" description="PRD" evidence="1">
    <location>
        <begin position="35"/>
        <end position="110"/>
    </location>
</feature>
<dbReference type="SUPFAM" id="SSF63520">
    <property type="entry name" value="PTS-regulatory domain, PRD"/>
    <property type="match status" value="1"/>
</dbReference>
<evidence type="ECO:0000313" key="3">
    <source>
        <dbReference type="Proteomes" id="UP001168505"/>
    </source>
</evidence>
<accession>A0AAW7JWY0</accession>
<dbReference type="Gene3D" id="1.10.1790.10">
    <property type="entry name" value="PRD domain"/>
    <property type="match status" value="1"/>
</dbReference>
<dbReference type="RefSeq" id="WP_066829412.1">
    <property type="nucleotide sequence ID" value="NZ_CABKVW010000003.1"/>
</dbReference>
<gene>
    <name evidence="2" type="ORF">QVN40_05100</name>
</gene>
<organism evidence="2 3">
    <name type="scientific">Collinsella ihumii</name>
    <dbReference type="NCBI Taxonomy" id="1720204"/>
    <lineage>
        <taxon>Bacteria</taxon>
        <taxon>Bacillati</taxon>
        <taxon>Actinomycetota</taxon>
        <taxon>Coriobacteriia</taxon>
        <taxon>Coriobacteriales</taxon>
        <taxon>Coriobacteriaceae</taxon>
        <taxon>Collinsella</taxon>
    </lineage>
</organism>
<reference evidence="2" key="2">
    <citation type="submission" date="2023-08" db="EMBL/GenBank/DDBJ databases">
        <title>Identification and characterization of horizontal gene transfer across gut microbiota members of farm animals based on homology search.</title>
        <authorList>
            <person name="Schwarzerova J."/>
            <person name="Nykrynova M."/>
            <person name="Jureckova K."/>
            <person name="Cejkova D."/>
            <person name="Rychlik I."/>
        </authorList>
    </citation>
    <scope>NUCLEOTIDE SEQUENCE</scope>
    <source>
        <strain evidence="2">15_COKtk</strain>
    </source>
</reference>
<dbReference type="EMBL" id="JAUEIR010000004">
    <property type="protein sequence ID" value="MDN0069080.1"/>
    <property type="molecule type" value="Genomic_DNA"/>
</dbReference>
<evidence type="ECO:0000313" key="2">
    <source>
        <dbReference type="EMBL" id="MDN0069080.1"/>
    </source>
</evidence>
<dbReference type="GO" id="GO:0006355">
    <property type="term" value="P:regulation of DNA-templated transcription"/>
    <property type="evidence" value="ECO:0007669"/>
    <property type="project" value="InterPro"/>
</dbReference>
<proteinExistence type="predicted"/>
<name>A0AAW7JWY0_9ACTN</name>